<dbReference type="KEGG" id="vg:75691391"/>
<evidence type="ECO:0000313" key="2">
    <source>
        <dbReference type="Proteomes" id="UP000827387"/>
    </source>
</evidence>
<reference evidence="1 2" key="1">
    <citation type="submission" date="2021-04" db="EMBL/GenBank/DDBJ databases">
        <authorList>
            <person name="Shkoporov A.N."/>
            <person name="Stockdale S.R."/>
            <person name="Guerin E."/>
            <person name="Ross R.P."/>
            <person name="Hill C."/>
        </authorList>
    </citation>
    <scope>NUCLEOTIDE SEQUENCE [LARGE SCALE GENOMIC DNA]</scope>
    <source>
        <strain evidence="2">cr49_1</strain>
    </source>
</reference>
<protein>
    <submittedName>
        <fullName evidence="1">Uncharacterized protein</fullName>
    </submittedName>
</protein>
<organism evidence="1 2">
    <name type="scientific">uncultured phage cr49_1</name>
    <dbReference type="NCBI Taxonomy" id="2986402"/>
    <lineage>
        <taxon>Viruses</taxon>
        <taxon>Duplodnaviria</taxon>
        <taxon>Heunggongvirae</taxon>
        <taxon>Uroviricota</taxon>
        <taxon>Caudoviricetes</taxon>
        <taxon>Crassvirales</taxon>
        <taxon>Intestiviridae</taxon>
        <taxon>Crudevirinae</taxon>
        <taxon>Diorhovirus</taxon>
        <taxon>Diorhovirus copri</taxon>
    </lineage>
</organism>
<accession>A0AAE7RYZ9</accession>
<keyword evidence="2" id="KW-1185">Reference proteome</keyword>
<evidence type="ECO:0000313" key="1">
    <source>
        <dbReference type="EMBL" id="QWM89047.1"/>
    </source>
</evidence>
<name>A0AAE7RYZ9_9CAUD</name>
<dbReference type="GeneID" id="75691391"/>
<sequence length="1121" mass="126063">MANITDIVNSIIRYLGKVSITCNGRWKDNIDYDRLCVVYDDFASYISKQKVPAGTKLTNTIYWQVLSNLQDEIKIDYETFKTEVLNSIADLNKRQITGRIVVDTMEDLNALTIENVNAGAEVYVLDNKKTYIIDSIDTQNNKEYHEQVYNSLSTMAYSSVPKEDRKVENIKILRDYIVEFGDKITTFPITLIQAVLDLESGKDLSSLMSMFNYLVLPWNGNFAATVNEVPLVMRNLGTLVTYKDTDGFIWTKRYKLSDFSNANWSNIDNWDGWDLQAAESEIIEAVEKIFTNIDDYPPVKNVITTGVTTAVNEVLNNITTYPDLYNQFKSVIETKVGDVFTNLDNYPNLKSLLNTYVVNQVNYIFNNIDSYPTLKTAIENFVKAIFTNIDSYPSVKKVITDKITEIAPSIINTIFNNIDNYPTLKSAINLSVYNRTDYVFKHLDEYPELKALIEASGGSSFLTVTLLMTSEDDSQLENIDEVRTALNDMPSLTYKPCILDVKLGDVVVFSGIGSAFCHEEDDYNFSCICPILNQDHRITVRGSLANNSFKIYFSERSLGTIYINAEYRSDGENGKTNFYINNNAQYQVLDFINAKPTNSGVYIFDCIITYKTKDPAWATVRGTLQILPNENTKIGFIFTSFNSGGSKELCTSQNWSWPNIDSQDLILDSIETFTALDFIPVIEKGKASGVCPLNSSSKVDSKYLPSYVDDVMDFTTNTNFANTSEIINHPAYNNQVIITGSTTVDPYKNKIIKLNANTKVEDWVVEDLVADKIYVNVTNNKTYRWSGTNLVEIGSGGVVIGEIEGTAYDGAKGKKVTDIVASLPTKLIDVQGNSTERNESYYRQIVYTFEKQDNGKYAPGADFDITVPLATEQFAGLISPTEKTKLNGIVILKQLAFFGGKPLTEYNLTDDVTFDQLKNANCIILKYGIVYRYSIVESIVAEVTGDTSTIYISYKYISNTDYELYRNQVAIVFESSKAATFKILYTENVYKGGFDIGEAFGFIVQKIQESNTGDSWEITNEEDFRTAMEGESIISDLVNIPAPLTFLQYCCNTCKPLICTFSNLHNSTRFYQKALRVETGYTYLASSNVNSCYFSVNSGVSNTSFILKVDPDGLFTFKSAD</sequence>
<gene>
    <name evidence="1" type="primary">gp_05137</name>
</gene>
<dbReference type="Proteomes" id="UP000827387">
    <property type="component" value="Segment"/>
</dbReference>
<dbReference type="RefSeq" id="YP_010358619.1">
    <property type="nucleotide sequence ID" value="NC_062764.1"/>
</dbReference>
<dbReference type="EMBL" id="MZ130474">
    <property type="protein sequence ID" value="QWM89047.1"/>
    <property type="molecule type" value="Genomic_DNA"/>
</dbReference>
<proteinExistence type="predicted"/>